<dbReference type="PROSITE" id="PS00497">
    <property type="entry name" value="TYROSINASE_1"/>
    <property type="match status" value="1"/>
</dbReference>
<dbReference type="SUPFAM" id="SSF48056">
    <property type="entry name" value="Di-copper centre-containing domain"/>
    <property type="match status" value="1"/>
</dbReference>
<comment type="cofactor">
    <cofactor evidence="1">
        <name>Cu(2+)</name>
        <dbReference type="ChEBI" id="CHEBI:29036"/>
    </cofactor>
</comment>
<dbReference type="GeneID" id="6080949"/>
<dbReference type="PANTHER" id="PTHR11474">
    <property type="entry name" value="TYROSINASE FAMILY MEMBER"/>
    <property type="match status" value="1"/>
</dbReference>
<dbReference type="InterPro" id="IPR002227">
    <property type="entry name" value="Tyrosinase_Cu-bd"/>
</dbReference>
<dbReference type="OrthoDB" id="6132182at2759"/>
<comment type="similarity">
    <text evidence="2">Belongs to the tyrosinase family.</text>
</comment>
<dbReference type="InterPro" id="IPR016216">
    <property type="entry name" value="Monophenol_mOase_fun"/>
</dbReference>
<dbReference type="GO" id="GO:0004503">
    <property type="term" value="F:tyrosinase activity"/>
    <property type="evidence" value="ECO:0007669"/>
    <property type="project" value="UniProtKB-EC"/>
</dbReference>
<dbReference type="PROSITE" id="PS00498">
    <property type="entry name" value="TYROSINASE_2"/>
    <property type="match status" value="1"/>
</dbReference>
<dbReference type="GO" id="GO:0046872">
    <property type="term" value="F:metal ion binding"/>
    <property type="evidence" value="ECO:0007669"/>
    <property type="project" value="UniProtKB-KW"/>
</dbReference>
<dbReference type="STRING" id="486041.B0DMX0"/>
<dbReference type="KEGG" id="lbc:LACBIDRAFT_185727"/>
<name>B0DMX0_LACBS</name>
<evidence type="ECO:0000256" key="6">
    <source>
        <dbReference type="ARBA" id="ARBA00023008"/>
    </source>
</evidence>
<sequence length="559" mass="61399">MSRLVISGAGGGAPNRLEINDFIKHDKYFSLYVQALQLMYTERQQSDAQSFFQVGGIHGLPYTPWEGATVDPPVNADNQWAGYCFHSSVLFPTWHRPYMALFEQILWTRAQEVAATYTVDQANWKAAATTIRQPYWDWAKDSVPPPEVISLLQVTITGPDGKSKLVDNPLYQYRFHPIDPSFPTPFNNWPTTLRRPKTQSPTEGDNVAELVAVLKNAQSNIRSNTFNMLTRVNTWPAFSNSTAGDGGSTSNSLEAIHNSIHNLVGGIGHMGDTGTAGFDPIFYLHHTNVDRMLSLWAALHPGVWVTEEVCEEGTFTTPAGLPVDDNTHLTPFYNSQETFWASAGIADTAKLGYTYPEFNGLDMANPAAVQKAIAAIVVGLYGDAVLGLLPAKASTIAGTAAGQLWDWTARVKVKKFEIGTSFSILFFLGSVPENPKEYLVSPNLVGAHHEFVNSSSERCANCKVQEDVVNEGFVHLDGGILDLGNLFTLDPDKVEPYLKKELHWRAVRLDSSPVEIPSLEVTIFATPLSYPHGSLFPIGGKARRHNTITHGRTGGSHDA</sequence>
<keyword evidence="4" id="KW-0479">Metal-binding</keyword>
<dbReference type="Gene3D" id="1.10.1280.10">
    <property type="entry name" value="Di-copper center containing domain from catechol oxidase"/>
    <property type="match status" value="1"/>
</dbReference>
<evidence type="ECO:0000256" key="5">
    <source>
        <dbReference type="ARBA" id="ARBA00023002"/>
    </source>
</evidence>
<dbReference type="Pfam" id="PF18132">
    <property type="entry name" value="Tyrosinase_C"/>
    <property type="match status" value="1"/>
</dbReference>
<evidence type="ECO:0000256" key="10">
    <source>
        <dbReference type="ARBA" id="ARBA00048881"/>
    </source>
</evidence>
<gene>
    <name evidence="13" type="primary">R3</name>
    <name evidence="13" type="ORF">LACBIDRAFT_185727</name>
</gene>
<dbReference type="InterPro" id="IPR008922">
    <property type="entry name" value="Di-copper_centre_dom_sf"/>
</dbReference>
<reference evidence="13 14" key="1">
    <citation type="journal article" date="2008" name="Nature">
        <title>The genome of Laccaria bicolor provides insights into mycorrhizal symbiosis.</title>
        <authorList>
            <person name="Martin F."/>
            <person name="Aerts A."/>
            <person name="Ahren D."/>
            <person name="Brun A."/>
            <person name="Danchin E.G.J."/>
            <person name="Duchaussoy F."/>
            <person name="Gibon J."/>
            <person name="Kohler A."/>
            <person name="Lindquist E."/>
            <person name="Pereda V."/>
            <person name="Salamov A."/>
            <person name="Shapiro H.J."/>
            <person name="Wuyts J."/>
            <person name="Blaudez D."/>
            <person name="Buee M."/>
            <person name="Brokstein P."/>
            <person name="Canbaeck B."/>
            <person name="Cohen D."/>
            <person name="Courty P.E."/>
            <person name="Coutinho P.M."/>
            <person name="Delaruelle C."/>
            <person name="Detter J.C."/>
            <person name="Deveau A."/>
            <person name="DiFazio S."/>
            <person name="Duplessis S."/>
            <person name="Fraissinet-Tachet L."/>
            <person name="Lucic E."/>
            <person name="Frey-Klett P."/>
            <person name="Fourrey C."/>
            <person name="Feussner I."/>
            <person name="Gay G."/>
            <person name="Grimwood J."/>
            <person name="Hoegger P.J."/>
            <person name="Jain P."/>
            <person name="Kilaru S."/>
            <person name="Labbe J."/>
            <person name="Lin Y.C."/>
            <person name="Legue V."/>
            <person name="Le Tacon F."/>
            <person name="Marmeisse R."/>
            <person name="Melayah D."/>
            <person name="Montanini B."/>
            <person name="Muratet M."/>
            <person name="Nehls U."/>
            <person name="Niculita-Hirzel H."/>
            <person name="Oudot-Le Secq M.P."/>
            <person name="Peter M."/>
            <person name="Quesneville H."/>
            <person name="Rajashekar B."/>
            <person name="Reich M."/>
            <person name="Rouhier N."/>
            <person name="Schmutz J."/>
            <person name="Yin T."/>
            <person name="Chalot M."/>
            <person name="Henrissat B."/>
            <person name="Kuees U."/>
            <person name="Lucas S."/>
            <person name="Van de Peer Y."/>
            <person name="Podila G.K."/>
            <person name="Polle A."/>
            <person name="Pukkila P.J."/>
            <person name="Richardson P.M."/>
            <person name="Rouze P."/>
            <person name="Sanders I.R."/>
            <person name="Stajich J.E."/>
            <person name="Tunlid A."/>
            <person name="Tuskan G."/>
            <person name="Grigoriev I.V."/>
        </authorList>
    </citation>
    <scope>NUCLEOTIDE SEQUENCE [LARGE SCALE GENOMIC DNA]</scope>
    <source>
        <strain evidence="14">S238N-H82 / ATCC MYA-4686</strain>
    </source>
</reference>
<dbReference type="RefSeq" id="XP_001885378.1">
    <property type="nucleotide sequence ID" value="XM_001885343.1"/>
</dbReference>
<evidence type="ECO:0000256" key="4">
    <source>
        <dbReference type="ARBA" id="ARBA00022723"/>
    </source>
</evidence>
<evidence type="ECO:0000259" key="11">
    <source>
        <dbReference type="PROSITE" id="PS00497"/>
    </source>
</evidence>
<dbReference type="EMBL" id="DS547120">
    <property type="protein sequence ID" value="EDR04123.1"/>
    <property type="molecule type" value="Genomic_DNA"/>
</dbReference>
<evidence type="ECO:0000313" key="14">
    <source>
        <dbReference type="Proteomes" id="UP000001194"/>
    </source>
</evidence>
<evidence type="ECO:0000259" key="12">
    <source>
        <dbReference type="PROSITE" id="PS00498"/>
    </source>
</evidence>
<dbReference type="InParanoid" id="B0DMX0"/>
<evidence type="ECO:0000256" key="2">
    <source>
        <dbReference type="ARBA" id="ARBA00009928"/>
    </source>
</evidence>
<feature type="domain" description="Tyrosinase copper-binding" evidence="12">
    <location>
        <begin position="279"/>
        <end position="290"/>
    </location>
</feature>
<evidence type="ECO:0000256" key="3">
    <source>
        <dbReference type="ARBA" id="ARBA00011906"/>
    </source>
</evidence>
<dbReference type="GO" id="GO:0042438">
    <property type="term" value="P:melanin biosynthetic process"/>
    <property type="evidence" value="ECO:0007669"/>
    <property type="project" value="UniProtKB-KW"/>
</dbReference>
<evidence type="ECO:0000256" key="7">
    <source>
        <dbReference type="ARBA" id="ARBA00023033"/>
    </source>
</evidence>
<evidence type="ECO:0000313" key="13">
    <source>
        <dbReference type="EMBL" id="EDR04123.1"/>
    </source>
</evidence>
<keyword evidence="14" id="KW-1185">Reference proteome</keyword>
<organism evidence="14">
    <name type="scientific">Laccaria bicolor (strain S238N-H82 / ATCC MYA-4686)</name>
    <name type="common">Bicoloured deceiver</name>
    <name type="synonym">Laccaria laccata var. bicolor</name>
    <dbReference type="NCBI Taxonomy" id="486041"/>
    <lineage>
        <taxon>Eukaryota</taxon>
        <taxon>Fungi</taxon>
        <taxon>Dikarya</taxon>
        <taxon>Basidiomycota</taxon>
        <taxon>Agaricomycotina</taxon>
        <taxon>Agaricomycetes</taxon>
        <taxon>Agaricomycetidae</taxon>
        <taxon>Agaricales</taxon>
        <taxon>Agaricineae</taxon>
        <taxon>Hydnangiaceae</taxon>
        <taxon>Laccaria</taxon>
    </lineage>
</organism>
<dbReference type="AlphaFoldDB" id="B0DMX0"/>
<evidence type="ECO:0000256" key="8">
    <source>
        <dbReference type="ARBA" id="ARBA00023101"/>
    </source>
</evidence>
<dbReference type="HOGENOM" id="CLU_013691_3_0_1"/>
<proteinExistence type="inferred from homology"/>
<dbReference type="InterPro" id="IPR041640">
    <property type="entry name" value="Tyrosinase_C"/>
</dbReference>
<dbReference type="PANTHER" id="PTHR11474:SF76">
    <property type="entry name" value="SHKT DOMAIN-CONTAINING PROTEIN"/>
    <property type="match status" value="1"/>
</dbReference>
<dbReference type="Pfam" id="PF00264">
    <property type="entry name" value="Tyrosinase"/>
    <property type="match status" value="1"/>
</dbReference>
<keyword evidence="8" id="KW-0470">Melanin biosynthesis</keyword>
<keyword evidence="7" id="KW-0503">Monooxygenase</keyword>
<evidence type="ECO:0000256" key="1">
    <source>
        <dbReference type="ARBA" id="ARBA00001973"/>
    </source>
</evidence>
<keyword evidence="5 13" id="KW-0560">Oxidoreductase</keyword>
<comment type="catalytic activity">
    <reaction evidence="9">
        <text>2 L-dopa + O2 = 2 L-dopaquinone + 2 H2O</text>
        <dbReference type="Rhea" id="RHEA:34287"/>
        <dbReference type="ChEBI" id="CHEBI:15377"/>
        <dbReference type="ChEBI" id="CHEBI:15379"/>
        <dbReference type="ChEBI" id="CHEBI:57504"/>
        <dbReference type="ChEBI" id="CHEBI:57924"/>
        <dbReference type="EC" id="1.14.18.1"/>
    </reaction>
</comment>
<dbReference type="Gene3D" id="2.60.310.20">
    <property type="match status" value="1"/>
</dbReference>
<dbReference type="Proteomes" id="UP000001194">
    <property type="component" value="Unassembled WGS sequence"/>
</dbReference>
<dbReference type="PIRSF" id="PIRSF000340">
    <property type="entry name" value="MPO_fungal"/>
    <property type="match status" value="1"/>
</dbReference>
<dbReference type="EC" id="1.14.18.1" evidence="3"/>
<dbReference type="PRINTS" id="PR00092">
    <property type="entry name" value="TYROSINASE"/>
</dbReference>
<dbReference type="FunFam" id="1.10.1280.10:FF:000021">
    <property type="entry name" value="Tyrosinase"/>
    <property type="match status" value="1"/>
</dbReference>
<feature type="domain" description="Tyrosinase copper-binding" evidence="11">
    <location>
        <begin position="86"/>
        <end position="103"/>
    </location>
</feature>
<comment type="catalytic activity">
    <reaction evidence="10">
        <text>L-tyrosine + O2 = L-dopaquinone + H2O</text>
        <dbReference type="Rhea" id="RHEA:18117"/>
        <dbReference type="ChEBI" id="CHEBI:15377"/>
        <dbReference type="ChEBI" id="CHEBI:15379"/>
        <dbReference type="ChEBI" id="CHEBI:57924"/>
        <dbReference type="ChEBI" id="CHEBI:58315"/>
        <dbReference type="EC" id="1.14.18.1"/>
    </reaction>
</comment>
<dbReference type="InterPro" id="IPR050316">
    <property type="entry name" value="Tyrosinase/Hemocyanin"/>
</dbReference>
<keyword evidence="6" id="KW-0186">Copper</keyword>
<accession>B0DMX0</accession>
<evidence type="ECO:0000256" key="9">
    <source>
        <dbReference type="ARBA" id="ARBA00048233"/>
    </source>
</evidence>
<protein>
    <recommendedName>
        <fullName evidence="3">tyrosinase</fullName>
        <ecNumber evidence="3">1.14.18.1</ecNumber>
    </recommendedName>
</protein>